<protein>
    <recommendedName>
        <fullName evidence="3">dsRNA binding domain-containing protein</fullName>
    </recommendedName>
</protein>
<sequence>MGYEQHLSIAPREGLMETGGTPAIAVKKTSLTPKAIIYQRFGSKACYKVEEVHNPDPIGFPGLAKGPCRYRCSLQLPEISVLSDTFERKKDAEQSAAEKAIEKVLGILTPTDIPVNISFCSWPKYLLDTISDTYFCPNDPQGALYAVQESEAPSTNFLIEFAWDGYWKKWQQIAEKEKLLRETVLHWENKPKLKLAVVGRGSDWTMGNNFRMEEQWVEKTKLNQCDDCEKQEEEGSHKERKSNDDLAGEEEGYVKRLVQRESCLYCS</sequence>
<reference evidence="4" key="1">
    <citation type="submission" date="2022-12" db="EMBL/GenBank/DDBJ databases">
        <title>Draft genome assemblies for two species of Escallonia (Escalloniales).</title>
        <authorList>
            <person name="Chanderbali A."/>
            <person name="Dervinis C."/>
            <person name="Anghel I."/>
            <person name="Soltis D."/>
            <person name="Soltis P."/>
            <person name="Zapata F."/>
        </authorList>
    </citation>
    <scope>NUCLEOTIDE SEQUENCE</scope>
    <source>
        <strain evidence="4">UCBG64.0493</strain>
        <tissue evidence="4">Leaf</tissue>
    </source>
</reference>
<comment type="caution">
    <text evidence="4">The sequence shown here is derived from an EMBL/GenBank/DDBJ whole genome shotgun (WGS) entry which is preliminary data.</text>
</comment>
<dbReference type="InterPro" id="IPR056755">
    <property type="entry name" value="DSRM_2"/>
</dbReference>
<evidence type="ECO:0000259" key="3">
    <source>
        <dbReference type="Pfam" id="PF24995"/>
    </source>
</evidence>
<dbReference type="GO" id="GO:0003723">
    <property type="term" value="F:RNA binding"/>
    <property type="evidence" value="ECO:0007669"/>
    <property type="project" value="UniProtKB-KW"/>
</dbReference>
<dbReference type="AlphaFoldDB" id="A0AA89ACS1"/>
<feature type="domain" description="dsRNA binding" evidence="3">
    <location>
        <begin position="43"/>
        <end position="103"/>
    </location>
</feature>
<dbReference type="EMBL" id="JAVXUP010003646">
    <property type="protein sequence ID" value="KAK2998453.1"/>
    <property type="molecule type" value="Genomic_DNA"/>
</dbReference>
<gene>
    <name evidence="4" type="ORF">RJ639_023787</name>
</gene>
<dbReference type="Pfam" id="PF24995">
    <property type="entry name" value="DSRM_2"/>
    <property type="match status" value="1"/>
</dbReference>
<evidence type="ECO:0000256" key="2">
    <source>
        <dbReference type="SAM" id="MobiDB-lite"/>
    </source>
</evidence>
<name>A0AA89ACS1_9ASTE</name>
<accession>A0AA89ACS1</accession>
<feature type="compositionally biased region" description="Basic and acidic residues" evidence="2">
    <location>
        <begin position="233"/>
        <end position="244"/>
    </location>
</feature>
<organism evidence="4 5">
    <name type="scientific">Escallonia herrerae</name>
    <dbReference type="NCBI Taxonomy" id="1293975"/>
    <lineage>
        <taxon>Eukaryota</taxon>
        <taxon>Viridiplantae</taxon>
        <taxon>Streptophyta</taxon>
        <taxon>Embryophyta</taxon>
        <taxon>Tracheophyta</taxon>
        <taxon>Spermatophyta</taxon>
        <taxon>Magnoliopsida</taxon>
        <taxon>eudicotyledons</taxon>
        <taxon>Gunneridae</taxon>
        <taxon>Pentapetalae</taxon>
        <taxon>asterids</taxon>
        <taxon>campanulids</taxon>
        <taxon>Escalloniales</taxon>
        <taxon>Escalloniaceae</taxon>
        <taxon>Escallonia</taxon>
    </lineage>
</organism>
<evidence type="ECO:0000313" key="4">
    <source>
        <dbReference type="EMBL" id="KAK2998453.1"/>
    </source>
</evidence>
<evidence type="ECO:0000313" key="5">
    <source>
        <dbReference type="Proteomes" id="UP001188597"/>
    </source>
</evidence>
<proteinExistence type="predicted"/>
<evidence type="ECO:0000256" key="1">
    <source>
        <dbReference type="ARBA" id="ARBA00022884"/>
    </source>
</evidence>
<dbReference type="Gene3D" id="3.30.160.20">
    <property type="match status" value="1"/>
</dbReference>
<feature type="region of interest" description="Disordered" evidence="2">
    <location>
        <begin position="229"/>
        <end position="248"/>
    </location>
</feature>
<keyword evidence="1" id="KW-0694">RNA-binding</keyword>
<keyword evidence="5" id="KW-1185">Reference proteome</keyword>
<dbReference type="Proteomes" id="UP001188597">
    <property type="component" value="Unassembled WGS sequence"/>
</dbReference>